<dbReference type="AlphaFoldDB" id="A0AAV7F0H4"/>
<dbReference type="Proteomes" id="UP000825729">
    <property type="component" value="Unassembled WGS sequence"/>
</dbReference>
<feature type="region of interest" description="Disordered" evidence="1">
    <location>
        <begin position="68"/>
        <end position="136"/>
    </location>
</feature>
<evidence type="ECO:0000313" key="2">
    <source>
        <dbReference type="EMBL" id="KAG9453686.1"/>
    </source>
</evidence>
<comment type="caution">
    <text evidence="2">The sequence shown here is derived from an EMBL/GenBank/DDBJ whole genome shotgun (WGS) entry which is preliminary data.</text>
</comment>
<proteinExistence type="predicted"/>
<organism evidence="2 3">
    <name type="scientific">Aristolochia fimbriata</name>
    <name type="common">White veined hardy Dutchman's pipe vine</name>
    <dbReference type="NCBI Taxonomy" id="158543"/>
    <lineage>
        <taxon>Eukaryota</taxon>
        <taxon>Viridiplantae</taxon>
        <taxon>Streptophyta</taxon>
        <taxon>Embryophyta</taxon>
        <taxon>Tracheophyta</taxon>
        <taxon>Spermatophyta</taxon>
        <taxon>Magnoliopsida</taxon>
        <taxon>Magnoliidae</taxon>
        <taxon>Piperales</taxon>
        <taxon>Aristolochiaceae</taxon>
        <taxon>Aristolochia</taxon>
    </lineage>
</organism>
<keyword evidence="3" id="KW-1185">Reference proteome</keyword>
<feature type="compositionally biased region" description="Low complexity" evidence="1">
    <location>
        <begin position="97"/>
        <end position="110"/>
    </location>
</feature>
<protein>
    <submittedName>
        <fullName evidence="2">Uncharacterized protein</fullName>
    </submittedName>
</protein>
<dbReference type="EMBL" id="JAINDJ010000003">
    <property type="protein sequence ID" value="KAG9453686.1"/>
    <property type="molecule type" value="Genomic_DNA"/>
</dbReference>
<name>A0AAV7F0H4_ARIFI</name>
<evidence type="ECO:0000313" key="3">
    <source>
        <dbReference type="Proteomes" id="UP000825729"/>
    </source>
</evidence>
<reference evidence="2 3" key="1">
    <citation type="submission" date="2021-07" db="EMBL/GenBank/DDBJ databases">
        <title>The Aristolochia fimbriata genome: insights into angiosperm evolution, floral development and chemical biosynthesis.</title>
        <authorList>
            <person name="Jiao Y."/>
        </authorList>
    </citation>
    <scope>NUCLEOTIDE SEQUENCE [LARGE SCALE GENOMIC DNA]</scope>
    <source>
        <strain evidence="2">IBCAS-2021</strain>
        <tissue evidence="2">Leaf</tissue>
    </source>
</reference>
<gene>
    <name evidence="2" type="ORF">H6P81_006590</name>
</gene>
<sequence>MSAERQRCNALIHVHSQQHAYALAGHIHCKIHCNTAWSCFEARHFANVHKARPRGPAASTWGSLEAQCAGAHDREGTKGTQEQQMRGGARTVGSCGVQGQQARGGARTAGARGGAGPASTRQAGAHSQTRRRTQPV</sequence>
<accession>A0AAV7F0H4</accession>
<evidence type="ECO:0000256" key="1">
    <source>
        <dbReference type="SAM" id="MobiDB-lite"/>
    </source>
</evidence>